<proteinExistence type="predicted"/>
<evidence type="ECO:0000313" key="4">
    <source>
        <dbReference type="Proteomes" id="UP001159042"/>
    </source>
</evidence>
<dbReference type="AlphaFoldDB" id="A0AAV8VQW3"/>
<dbReference type="PANTHER" id="PTHR28678">
    <property type="entry name" value="CODANIN-1"/>
    <property type="match status" value="1"/>
</dbReference>
<sequence length="1178" mass="133553">MKKLKKAKFIYFRQINHQSSSNVATRRAREIFSEIWDKMAEILLDKAVNKEIQLDSFIAWISGSDQQCSRLDFLTYFLNFVHEEIPSLHKHNESLQKPSNDEAPYTLNKSYSLDENTSPNRSPSVWRGCSTPKLPRIQPELDGTPVSPVSPLYSNKICTTPKSVDKASPLRLGDFIVARKSSAKKKTTSNKRIKPTSLSQVNSSFENSFNDFQQAKELSVEEARSFLVEERFKILNKVPVSNKIVTVRANRTEVEPSLDSVTSKGALDRFLEIYTSILRNNLVLSVTSEIYFLTSLLLTKCFCDDACDEALAGVDFLTDESTGTSVFHRPVTCTELFRSIHNIVYFAVKCLESLVDVLKLYDKSMLSLLSRNKRLRSFNNRFAEKLLKISEKKRALEYPSDGNLQTNVCFDLDTDNRDNFPNDAAFHAFRKQRDLFYEVLAVWENQHLLPGWSFSSGLGGKIRSLVNLQTDPAAYVHFCRLFKAQLLGTCGKIQKDEALEDIPLPSTLPNVDIDKLNRLKSRLITKQTSNGTSSTPSFNGYEEFYRDFIAAAASYAFNRHLCDALIADILELNDTKFICTDLEEIDGSVDASTRKAYLACLKSLRVLAKFLGYVEALPYKSTSSLSNKVVAFQINSRKQTCPIFDVKNLLDTSIRQHHVILTLPWLTEYLSMLDYVTLRLPYYLSLYETLFDLYRNVEKTLPNASYYNLSLVKFTLGRLFELPNFPDSEYFSFCTRITNDSLGVPPKGKCKERKLDDIGIVDDSILYICCPYLEEIKKLLSSNAARSSVTVKHITPVTTIQNSDEVVKKRLEQQLEEAFFNGQPLSLRRTVEFVSERVASACVKHICGCLVPDFKKSALETLRGSLISWSNEENANSPTREKALKVSLRSKMNQTALSSLQALREACGKEVLSLTKARVGPSISNLLSVDVLPQTRDVCVSITTRMCVERVQQWVNSHITVAVFTKDFNVEAQKVERRSVKEKPVFQLPPGGGFKSHDEGATSAFHLLEKVKCLSMSILGNPSEVNEGLVSDLLDEAYFTLTHRCDVNECIAMYTCTLLVDVSLLLMTHKTGLMQKELLKQFLRIWRCYSGKTGDLFKSLFCPRNVMLLAQSCNDIVVWESYAVFVAFLLEENVLTCDELEAQCAGFYRKDWDQVTLGCFTAFQRKFLDCYRHGGGRR</sequence>
<comment type="caution">
    <text evidence="3">The sequence shown here is derived from an EMBL/GenBank/DDBJ whole genome shotgun (WGS) entry which is preliminary data.</text>
</comment>
<feature type="region of interest" description="Disordered" evidence="1">
    <location>
        <begin position="91"/>
        <end position="128"/>
    </location>
</feature>
<evidence type="ECO:0000313" key="3">
    <source>
        <dbReference type="EMBL" id="KAJ8916530.1"/>
    </source>
</evidence>
<name>A0AAV8VQW3_9CUCU</name>
<feature type="domain" description="Codanin-1 C-terminal" evidence="2">
    <location>
        <begin position="756"/>
        <end position="863"/>
    </location>
</feature>
<dbReference type="EMBL" id="JANEYG010000041">
    <property type="protein sequence ID" value="KAJ8916530.1"/>
    <property type="molecule type" value="Genomic_DNA"/>
</dbReference>
<protein>
    <recommendedName>
        <fullName evidence="2">Codanin-1 C-terminal domain-containing protein</fullName>
    </recommendedName>
</protein>
<dbReference type="InterPro" id="IPR028171">
    <property type="entry name" value="Codanin-1_C"/>
</dbReference>
<evidence type="ECO:0000256" key="1">
    <source>
        <dbReference type="SAM" id="MobiDB-lite"/>
    </source>
</evidence>
<reference evidence="3 4" key="1">
    <citation type="journal article" date="2023" name="Insect Mol. Biol.">
        <title>Genome sequencing provides insights into the evolution of gene families encoding plant cell wall-degrading enzymes in longhorned beetles.</title>
        <authorList>
            <person name="Shin N.R."/>
            <person name="Okamura Y."/>
            <person name="Kirsch R."/>
            <person name="Pauchet Y."/>
        </authorList>
    </citation>
    <scope>NUCLEOTIDE SEQUENCE [LARGE SCALE GENOMIC DNA]</scope>
    <source>
        <strain evidence="3">EAD_L_NR</strain>
    </source>
</reference>
<gene>
    <name evidence="3" type="ORF">NQ315_000172</name>
</gene>
<organism evidence="3 4">
    <name type="scientific">Exocentrus adspersus</name>
    <dbReference type="NCBI Taxonomy" id="1586481"/>
    <lineage>
        <taxon>Eukaryota</taxon>
        <taxon>Metazoa</taxon>
        <taxon>Ecdysozoa</taxon>
        <taxon>Arthropoda</taxon>
        <taxon>Hexapoda</taxon>
        <taxon>Insecta</taxon>
        <taxon>Pterygota</taxon>
        <taxon>Neoptera</taxon>
        <taxon>Endopterygota</taxon>
        <taxon>Coleoptera</taxon>
        <taxon>Polyphaga</taxon>
        <taxon>Cucujiformia</taxon>
        <taxon>Chrysomeloidea</taxon>
        <taxon>Cerambycidae</taxon>
        <taxon>Lamiinae</taxon>
        <taxon>Acanthocinini</taxon>
        <taxon>Exocentrus</taxon>
    </lineage>
</organism>
<feature type="compositionally biased region" description="Polar residues" evidence="1">
    <location>
        <begin position="107"/>
        <end position="123"/>
    </location>
</feature>
<accession>A0AAV8VQW3</accession>
<dbReference type="Proteomes" id="UP001159042">
    <property type="component" value="Unassembled WGS sequence"/>
</dbReference>
<dbReference type="GO" id="GO:0005634">
    <property type="term" value="C:nucleus"/>
    <property type="evidence" value="ECO:0007669"/>
    <property type="project" value="TreeGrafter"/>
</dbReference>
<dbReference type="GO" id="GO:0006325">
    <property type="term" value="P:chromatin organization"/>
    <property type="evidence" value="ECO:0007669"/>
    <property type="project" value="TreeGrafter"/>
</dbReference>
<dbReference type="InterPro" id="IPR040031">
    <property type="entry name" value="Codanin-1"/>
</dbReference>
<dbReference type="Pfam" id="PF15296">
    <property type="entry name" value="Codanin-1_C"/>
    <property type="match status" value="1"/>
</dbReference>
<evidence type="ECO:0000259" key="2">
    <source>
        <dbReference type="Pfam" id="PF15296"/>
    </source>
</evidence>
<keyword evidence="4" id="KW-1185">Reference proteome</keyword>
<dbReference type="PANTHER" id="PTHR28678:SF1">
    <property type="entry name" value="CODANIN-1"/>
    <property type="match status" value="1"/>
</dbReference>